<evidence type="ECO:0000256" key="3">
    <source>
        <dbReference type="ARBA" id="ARBA00022840"/>
    </source>
</evidence>
<dbReference type="InterPro" id="IPR050093">
    <property type="entry name" value="ABC_SmlMolc_Importer"/>
</dbReference>
<dbReference type="SMART" id="SM00382">
    <property type="entry name" value="AAA"/>
    <property type="match status" value="1"/>
</dbReference>
<protein>
    <submittedName>
        <fullName evidence="5">Molybdate transport system ATP-binding protein</fullName>
    </submittedName>
</protein>
<evidence type="ECO:0000256" key="2">
    <source>
        <dbReference type="ARBA" id="ARBA00022741"/>
    </source>
</evidence>
<name>A0A7W8J5H7_9BACT</name>
<dbReference type="SUPFAM" id="SSF52540">
    <property type="entry name" value="P-loop containing nucleoside triphosphate hydrolases"/>
    <property type="match status" value="1"/>
</dbReference>
<keyword evidence="3 5" id="KW-0067">ATP-binding</keyword>
<comment type="caution">
    <text evidence="5">The sequence shown here is derived from an EMBL/GenBank/DDBJ whole genome shotgun (WGS) entry which is preliminary data.</text>
</comment>
<organism evidence="5 6">
    <name type="scientific">Tunturiibacter lichenicola</name>
    <dbReference type="NCBI Taxonomy" id="2051959"/>
    <lineage>
        <taxon>Bacteria</taxon>
        <taxon>Pseudomonadati</taxon>
        <taxon>Acidobacteriota</taxon>
        <taxon>Terriglobia</taxon>
        <taxon>Terriglobales</taxon>
        <taxon>Acidobacteriaceae</taxon>
        <taxon>Tunturiibacter</taxon>
    </lineage>
</organism>
<keyword evidence="1" id="KW-0813">Transport</keyword>
<sequence length="251" mass="27074">MSIKHQVGAISLDASFALTKPWTVLFGPSGSGKTTVLRAIAGFVRPDSGSIVRGESVLVDRASGVFVPPHLRPVRTTAQTARLFPNMTVHSNVIYGVGRSARPENAGTTVDEIKIVDEIMSLFRIQQLTDRRPHQLSGGERQRVSVARAVVSAITCQGAGQGDGAALLLLDEPFSGLDYAMRDQLVDGLRECLMRWKTPVLSVTHDVGEAFQLGAEVIRIAEGKIVQQGPVVDVLGEERLRLMSQLRVGPS</sequence>
<dbReference type="PANTHER" id="PTHR42781">
    <property type="entry name" value="SPERMIDINE/PUTRESCINE IMPORT ATP-BINDING PROTEIN POTA"/>
    <property type="match status" value="1"/>
</dbReference>
<dbReference type="Pfam" id="PF00005">
    <property type="entry name" value="ABC_tran"/>
    <property type="match status" value="1"/>
</dbReference>
<keyword evidence="2" id="KW-0547">Nucleotide-binding</keyword>
<dbReference type="AlphaFoldDB" id="A0A7W8J5H7"/>
<dbReference type="InterPro" id="IPR027417">
    <property type="entry name" value="P-loop_NTPase"/>
</dbReference>
<dbReference type="PROSITE" id="PS00211">
    <property type="entry name" value="ABC_TRANSPORTER_1"/>
    <property type="match status" value="1"/>
</dbReference>
<dbReference type="Proteomes" id="UP000569092">
    <property type="component" value="Unassembled WGS sequence"/>
</dbReference>
<evidence type="ECO:0000313" key="5">
    <source>
        <dbReference type="EMBL" id="MBB5343020.1"/>
    </source>
</evidence>
<dbReference type="PROSITE" id="PS50893">
    <property type="entry name" value="ABC_TRANSPORTER_2"/>
    <property type="match status" value="1"/>
</dbReference>
<proteinExistence type="predicted"/>
<accession>A0A7W8J5H7</accession>
<dbReference type="PANTHER" id="PTHR42781:SF4">
    <property type="entry name" value="SPERMIDINE_PUTRESCINE IMPORT ATP-BINDING PROTEIN POTA"/>
    <property type="match status" value="1"/>
</dbReference>
<reference evidence="5 6" key="1">
    <citation type="submission" date="2020-08" db="EMBL/GenBank/DDBJ databases">
        <title>Genomic Encyclopedia of Type Strains, Phase IV (KMG-V): Genome sequencing to study the core and pangenomes of soil and plant-associated prokaryotes.</title>
        <authorList>
            <person name="Whitman W."/>
        </authorList>
    </citation>
    <scope>NUCLEOTIDE SEQUENCE [LARGE SCALE GENOMIC DNA]</scope>
    <source>
        <strain evidence="5 6">M8US30</strain>
    </source>
</reference>
<gene>
    <name evidence="5" type="ORF">HDF10_000970</name>
</gene>
<dbReference type="GO" id="GO:0016887">
    <property type="term" value="F:ATP hydrolysis activity"/>
    <property type="evidence" value="ECO:0007669"/>
    <property type="project" value="InterPro"/>
</dbReference>
<dbReference type="InterPro" id="IPR017871">
    <property type="entry name" value="ABC_transporter-like_CS"/>
</dbReference>
<dbReference type="InterPro" id="IPR003439">
    <property type="entry name" value="ABC_transporter-like_ATP-bd"/>
</dbReference>
<feature type="domain" description="ABC transporter" evidence="4">
    <location>
        <begin position="1"/>
        <end position="247"/>
    </location>
</feature>
<dbReference type="InterPro" id="IPR003593">
    <property type="entry name" value="AAA+_ATPase"/>
</dbReference>
<dbReference type="GO" id="GO:0005524">
    <property type="term" value="F:ATP binding"/>
    <property type="evidence" value="ECO:0007669"/>
    <property type="project" value="UniProtKB-KW"/>
</dbReference>
<evidence type="ECO:0000313" key="6">
    <source>
        <dbReference type="Proteomes" id="UP000569092"/>
    </source>
</evidence>
<evidence type="ECO:0000256" key="1">
    <source>
        <dbReference type="ARBA" id="ARBA00022448"/>
    </source>
</evidence>
<evidence type="ECO:0000259" key="4">
    <source>
        <dbReference type="PROSITE" id="PS50893"/>
    </source>
</evidence>
<dbReference type="EMBL" id="JACHDZ010000001">
    <property type="protein sequence ID" value="MBB5343020.1"/>
    <property type="molecule type" value="Genomic_DNA"/>
</dbReference>
<dbReference type="Gene3D" id="3.40.50.300">
    <property type="entry name" value="P-loop containing nucleotide triphosphate hydrolases"/>
    <property type="match status" value="1"/>
</dbReference>